<proteinExistence type="predicted"/>
<gene>
    <name evidence="1" type="ORF">AN396_11770</name>
</gene>
<keyword evidence="1" id="KW-0489">Methyltransferase</keyword>
<name>A0ACC8X8C5_9FIRM</name>
<protein>
    <submittedName>
        <fullName evidence="1">Protein-(Glutamine-N5) methyltransferase, release factor-specific</fullName>
    </submittedName>
</protein>
<dbReference type="Proteomes" id="UP000188605">
    <property type="component" value="Unassembled WGS sequence"/>
</dbReference>
<evidence type="ECO:0000313" key="2">
    <source>
        <dbReference type="Proteomes" id="UP000188605"/>
    </source>
</evidence>
<dbReference type="EMBL" id="LJDB01000100">
    <property type="protein sequence ID" value="ONI38000.1"/>
    <property type="molecule type" value="Genomic_DNA"/>
</dbReference>
<comment type="caution">
    <text evidence="1">The sequence shown here is derived from an EMBL/GenBank/DDBJ whole genome shotgun (WGS) entry which is preliminary data.</text>
</comment>
<reference evidence="1" key="1">
    <citation type="submission" date="2016-08" db="EMBL/GenBank/DDBJ databases">
        <authorList>
            <person name="Ngugi D.K."/>
            <person name="Miyake S."/>
            <person name="Stingl U."/>
        </authorList>
    </citation>
    <scope>NUCLEOTIDE SEQUENCE</scope>
    <source>
        <strain evidence="1">SCG-B11WGA-EpuloA1</strain>
    </source>
</reference>
<keyword evidence="1" id="KW-0808">Transferase</keyword>
<keyword evidence="2" id="KW-1185">Reference proteome</keyword>
<accession>A0ACC8X8C5</accession>
<evidence type="ECO:0000313" key="1">
    <source>
        <dbReference type="EMBL" id="ONI38000.1"/>
    </source>
</evidence>
<organism evidence="1 2">
    <name type="scientific">Candidatus Epulonipiscium fishelsonii</name>
    <dbReference type="NCBI Taxonomy" id="77094"/>
    <lineage>
        <taxon>Bacteria</taxon>
        <taxon>Bacillati</taxon>
        <taxon>Bacillota</taxon>
        <taxon>Clostridia</taxon>
        <taxon>Lachnospirales</taxon>
        <taxon>Lachnospiraceae</taxon>
        <taxon>Candidatus Epulonipiscium</taxon>
    </lineage>
</organism>
<sequence length="285" mass="32734">MSNQISIGNLIKQGENIFINYKKQDAIIDARLLMMHLFDEDYTWILMNRDKIVPEHIKQSYIYLVAKRTQGIPLQYITNSQEFMGLNFYVDERVLIPRQDTETLVEQIIEISKTKSLKNAVEIGIGSGCISIALAHYINNLKIVGIDICKKALEVANKNINIYNYQDRISIINSDVFNEFTLEDELLDLVISNPPYITKDETPFLMKELHCEPKIALTDDNDGLTFYEIISKDAHNYLREGGIIAFEIAFNQAKNVSKLLYENNYNDIQVIKDLSGKDRVVIATK</sequence>